<feature type="compositionally biased region" description="Basic residues" evidence="1">
    <location>
        <begin position="390"/>
        <end position="401"/>
    </location>
</feature>
<feature type="compositionally biased region" description="Basic residues" evidence="1">
    <location>
        <begin position="180"/>
        <end position="198"/>
    </location>
</feature>
<proteinExistence type="predicted"/>
<feature type="compositionally biased region" description="Basic residues" evidence="1">
    <location>
        <begin position="263"/>
        <end position="273"/>
    </location>
</feature>
<dbReference type="EMBL" id="CADCTL010000236">
    <property type="protein sequence ID" value="CAA9273352.1"/>
    <property type="molecule type" value="Genomic_DNA"/>
</dbReference>
<reference evidence="2" key="1">
    <citation type="submission" date="2020-02" db="EMBL/GenBank/DDBJ databases">
        <authorList>
            <person name="Meier V. D."/>
        </authorList>
    </citation>
    <scope>NUCLEOTIDE SEQUENCE</scope>
    <source>
        <strain evidence="2">AVDCRST_MAG04</strain>
    </source>
</reference>
<feature type="compositionally biased region" description="Basic residues" evidence="1">
    <location>
        <begin position="205"/>
        <end position="233"/>
    </location>
</feature>
<sequence>GRRDRHRTLPPRPRRAARDRPLPHRRPPPHLLAGGHGEPPLADGAHGGVRAGAHDGRHRQRARPAPRVRAAPVCGQPHRNAEPSGLAGRGARRDRRAGVGARRPAGGRRRLRRRGRPLRGRVPRQPLHHRRAAGGGDRPQPQPQRRHAAARRPGRRRPRRAAAHDARPRPLPRLPGNAHRAGHAARKRRGARRRRHGHRGDLAVAHHHRRPAGPRRRHHHGRAPRRRPRRRAAARGDRPGVPARVRRAHHLDHGPHRAGAGRALHHPRPRRRAVPVPRRGGASAGAAGGDPSRSGAGKQPARALHRDPGPDVARDPSPLRPGFHGGPCGGGGEAGARPVAADAFRRRARRAMDRPRHAGGDALRAVHRRHQPSLGRGHEARGPGVGLRGAGRRRGAHPVAV</sequence>
<feature type="compositionally biased region" description="Basic and acidic residues" evidence="1">
    <location>
        <begin position="350"/>
        <end position="359"/>
    </location>
</feature>
<accession>A0A6J4J9T0</accession>
<protein>
    <submittedName>
        <fullName evidence="2">Acetylornithine deacetylase/Succinyl-diaminopimelate desuccinylase and related deacylases</fullName>
    </submittedName>
</protein>
<gene>
    <name evidence="2" type="ORF">AVDCRST_MAG04-3230</name>
</gene>
<dbReference type="AlphaFoldDB" id="A0A6J4J9T0"/>
<feature type="compositionally biased region" description="Basic and acidic residues" evidence="1">
    <location>
        <begin position="304"/>
        <end position="314"/>
    </location>
</feature>
<feature type="compositionally biased region" description="Basic residues" evidence="1">
    <location>
        <begin position="144"/>
        <end position="161"/>
    </location>
</feature>
<evidence type="ECO:0000313" key="2">
    <source>
        <dbReference type="EMBL" id="CAA9273352.1"/>
    </source>
</evidence>
<feature type="non-terminal residue" evidence="2">
    <location>
        <position position="1"/>
    </location>
</feature>
<feature type="compositionally biased region" description="Basic residues" evidence="1">
    <location>
        <begin position="105"/>
        <end position="132"/>
    </location>
</feature>
<feature type="region of interest" description="Disordered" evidence="1">
    <location>
        <begin position="1"/>
        <end position="401"/>
    </location>
</feature>
<feature type="compositionally biased region" description="Basic residues" evidence="1">
    <location>
        <begin position="1"/>
        <end position="15"/>
    </location>
</feature>
<feature type="compositionally biased region" description="Gly residues" evidence="1">
    <location>
        <begin position="323"/>
        <end position="334"/>
    </location>
</feature>
<name>A0A6J4J9T0_9PROT</name>
<organism evidence="2">
    <name type="scientific">uncultured Acetobacteraceae bacterium</name>
    <dbReference type="NCBI Taxonomy" id="169975"/>
    <lineage>
        <taxon>Bacteria</taxon>
        <taxon>Pseudomonadati</taxon>
        <taxon>Pseudomonadota</taxon>
        <taxon>Alphaproteobacteria</taxon>
        <taxon>Acetobacterales</taxon>
        <taxon>Acetobacteraceae</taxon>
        <taxon>environmental samples</taxon>
    </lineage>
</organism>
<evidence type="ECO:0000256" key="1">
    <source>
        <dbReference type="SAM" id="MobiDB-lite"/>
    </source>
</evidence>
<feature type="compositionally biased region" description="Basic residues" evidence="1">
    <location>
        <begin position="56"/>
        <end position="66"/>
    </location>
</feature>
<feature type="non-terminal residue" evidence="2">
    <location>
        <position position="401"/>
    </location>
</feature>